<dbReference type="AlphaFoldDB" id="A0A0D9XZG7"/>
<dbReference type="NCBIfam" id="TIGR01640">
    <property type="entry name" value="F_box_assoc_1"/>
    <property type="match status" value="1"/>
</dbReference>
<dbReference type="Pfam" id="PF08268">
    <property type="entry name" value="FBA_3"/>
    <property type="match status" value="1"/>
</dbReference>
<dbReference type="InterPro" id="IPR036047">
    <property type="entry name" value="F-box-like_dom_sf"/>
</dbReference>
<reference evidence="3 4" key="1">
    <citation type="submission" date="2012-08" db="EMBL/GenBank/DDBJ databases">
        <title>Oryza genome evolution.</title>
        <authorList>
            <person name="Wing R.A."/>
        </authorList>
    </citation>
    <scope>NUCLEOTIDE SEQUENCE</scope>
</reference>
<sequence>MTMPTVGQPPDDPLIEIILRLPPISGRRRVRLVCRRWRDAVDDNDLAPEISTARPKPLASLRQFACATTARVFDDLAGKGRGGTRKIHLSDGGGEIVGTCNGLICLWRGDNIVVVNPVTARAFLCRCRMGQPGPERLSFAYHPLTGEYKIVHLLAVVVAVYTKKGRDAAADMVVAKVLTLGDASSTWREITAPMSMSVLTSIGAFVDGVTYWVTKDKRIVSLDHEHDKRVTCVKPLPPAAIAIMMKRCHWRLTEVAGKLGIAITSYQNTTSNVEVWVLEGARSKLTWSHRYTVEGLQHGQNIAWPHFAYGENILTINNRGLYCLLYTHWLWPHKNRRSVARANMETDMVVEKFAEVNCPKMFSYVETTEPVNLYREMHR</sequence>
<dbReference type="SUPFAM" id="SSF81383">
    <property type="entry name" value="F-box domain"/>
    <property type="match status" value="1"/>
</dbReference>
<dbReference type="HOGENOM" id="CLU_053613_0_0_1"/>
<name>A0A0D9XZG7_9ORYZ</name>
<proteinExistence type="predicted"/>
<feature type="domain" description="F-box" evidence="1">
    <location>
        <begin position="10"/>
        <end position="46"/>
    </location>
</feature>
<organism evidence="3 4">
    <name type="scientific">Leersia perrieri</name>
    <dbReference type="NCBI Taxonomy" id="77586"/>
    <lineage>
        <taxon>Eukaryota</taxon>
        <taxon>Viridiplantae</taxon>
        <taxon>Streptophyta</taxon>
        <taxon>Embryophyta</taxon>
        <taxon>Tracheophyta</taxon>
        <taxon>Spermatophyta</taxon>
        <taxon>Magnoliopsida</taxon>
        <taxon>Liliopsida</taxon>
        <taxon>Poales</taxon>
        <taxon>Poaceae</taxon>
        <taxon>BOP clade</taxon>
        <taxon>Oryzoideae</taxon>
        <taxon>Oryzeae</taxon>
        <taxon>Oryzinae</taxon>
        <taxon>Leersia</taxon>
    </lineage>
</organism>
<dbReference type="Gramene" id="LPERR12G10420.1">
    <property type="protein sequence ID" value="LPERR12G10420.1"/>
    <property type="gene ID" value="LPERR12G10420"/>
</dbReference>
<dbReference type="InterPro" id="IPR013187">
    <property type="entry name" value="F-box-assoc_dom_typ3"/>
</dbReference>
<keyword evidence="4" id="KW-1185">Reference proteome</keyword>
<evidence type="ECO:0000313" key="3">
    <source>
        <dbReference type="EnsemblPlants" id="LPERR12G10420.1"/>
    </source>
</evidence>
<reference evidence="3" key="3">
    <citation type="submission" date="2015-04" db="UniProtKB">
        <authorList>
            <consortium name="EnsemblPlants"/>
        </authorList>
    </citation>
    <scope>IDENTIFICATION</scope>
</reference>
<accession>A0A0D9XZG7</accession>
<dbReference type="Pfam" id="PF00646">
    <property type="entry name" value="F-box"/>
    <property type="match status" value="1"/>
</dbReference>
<dbReference type="STRING" id="77586.A0A0D9XZG7"/>
<dbReference type="Gene3D" id="1.20.1280.50">
    <property type="match status" value="1"/>
</dbReference>
<evidence type="ECO:0008006" key="5">
    <source>
        <dbReference type="Google" id="ProtNLM"/>
    </source>
</evidence>
<dbReference type="Proteomes" id="UP000032180">
    <property type="component" value="Chromosome 12"/>
</dbReference>
<evidence type="ECO:0000259" key="2">
    <source>
        <dbReference type="Pfam" id="PF08268"/>
    </source>
</evidence>
<evidence type="ECO:0000259" key="1">
    <source>
        <dbReference type="Pfam" id="PF00646"/>
    </source>
</evidence>
<dbReference type="InterPro" id="IPR017451">
    <property type="entry name" value="F-box-assoc_interact_dom"/>
</dbReference>
<evidence type="ECO:0000313" key="4">
    <source>
        <dbReference type="Proteomes" id="UP000032180"/>
    </source>
</evidence>
<feature type="domain" description="F-box associated beta-propeller type 3" evidence="2">
    <location>
        <begin position="95"/>
        <end position="292"/>
    </location>
</feature>
<protein>
    <recommendedName>
        <fullName evidence="5">F-box domain-containing protein</fullName>
    </recommendedName>
</protein>
<dbReference type="EnsemblPlants" id="LPERR12G10420.1">
    <property type="protein sequence ID" value="LPERR12G10420.1"/>
    <property type="gene ID" value="LPERR12G10420"/>
</dbReference>
<dbReference type="InterPro" id="IPR050796">
    <property type="entry name" value="SCF_F-box_component"/>
</dbReference>
<dbReference type="InterPro" id="IPR001810">
    <property type="entry name" value="F-box_dom"/>
</dbReference>
<dbReference type="eggNOG" id="ENOG502STSX">
    <property type="taxonomic scope" value="Eukaryota"/>
</dbReference>
<reference evidence="4" key="2">
    <citation type="submission" date="2013-12" db="EMBL/GenBank/DDBJ databases">
        <authorList>
            <person name="Yu Y."/>
            <person name="Lee S."/>
            <person name="de Baynast K."/>
            <person name="Wissotski M."/>
            <person name="Liu L."/>
            <person name="Talag J."/>
            <person name="Goicoechea J."/>
            <person name="Angelova A."/>
            <person name="Jetty R."/>
            <person name="Kudrna D."/>
            <person name="Golser W."/>
            <person name="Rivera L."/>
            <person name="Zhang J."/>
            <person name="Wing R."/>
        </authorList>
    </citation>
    <scope>NUCLEOTIDE SEQUENCE</scope>
</reference>
<dbReference type="PANTHER" id="PTHR31672:SF13">
    <property type="entry name" value="F-BOX PROTEIN CPR30-LIKE"/>
    <property type="match status" value="1"/>
</dbReference>
<dbReference type="PANTHER" id="PTHR31672">
    <property type="entry name" value="BNACNNG10540D PROTEIN"/>
    <property type="match status" value="1"/>
</dbReference>